<sequence>MTDFWLQSALNNDVLVAELLLRVKHSPDSDLDFDFDLDSDSLRLKHPPPPITATSFTPILPPRWGHRKYRSKSATAGGKEHRGSPTTHLSWSGGSISDGCDESSRPSDLSSGCRSVKVNEGASTSSCNKFEKRKSFLDPKDDESPLFNERIHINKESNTMRATLNQQIVTCPNLKRIKIDLDQNQRNKMNLTVKHERQIKFPSLVTQSCRVEAETERPQRGFVLPDLNMTPDEEDLAKMMS</sequence>
<evidence type="ECO:0000313" key="2">
    <source>
        <dbReference type="EMBL" id="KAK9079516.1"/>
    </source>
</evidence>
<evidence type="ECO:0000313" key="3">
    <source>
        <dbReference type="Proteomes" id="UP001408789"/>
    </source>
</evidence>
<accession>A0AAP0HCC4</accession>
<protein>
    <submittedName>
        <fullName evidence="2">Uncharacterized protein</fullName>
    </submittedName>
</protein>
<gene>
    <name evidence="2" type="ORF">SSX86_001188</name>
</gene>
<dbReference type="AlphaFoldDB" id="A0AAP0HCC4"/>
<evidence type="ECO:0000256" key="1">
    <source>
        <dbReference type="SAM" id="MobiDB-lite"/>
    </source>
</evidence>
<dbReference type="PANTHER" id="PTHR35099:SF2">
    <property type="entry name" value="OS02G0182700 PROTEIN"/>
    <property type="match status" value="1"/>
</dbReference>
<dbReference type="EMBL" id="JBCNJP010000003">
    <property type="protein sequence ID" value="KAK9079516.1"/>
    <property type="molecule type" value="Genomic_DNA"/>
</dbReference>
<dbReference type="Proteomes" id="UP001408789">
    <property type="component" value="Unassembled WGS sequence"/>
</dbReference>
<keyword evidence="3" id="KW-1185">Reference proteome</keyword>
<name>A0AAP0HCC4_9ASTR</name>
<feature type="compositionally biased region" description="Polar residues" evidence="1">
    <location>
        <begin position="84"/>
        <end position="95"/>
    </location>
</feature>
<feature type="region of interest" description="Disordered" evidence="1">
    <location>
        <begin position="63"/>
        <end position="116"/>
    </location>
</feature>
<proteinExistence type="predicted"/>
<reference evidence="2 3" key="1">
    <citation type="submission" date="2024-04" db="EMBL/GenBank/DDBJ databases">
        <title>The reference genome of an endangered Asteraceae, Deinandra increscens subsp. villosa, native to the Central Coast of California.</title>
        <authorList>
            <person name="Guilliams M."/>
            <person name="Hasenstab-Lehman K."/>
            <person name="Meyer R."/>
            <person name="Mcevoy S."/>
        </authorList>
    </citation>
    <scope>NUCLEOTIDE SEQUENCE [LARGE SCALE GENOMIC DNA]</scope>
    <source>
        <tissue evidence="2">Leaf</tissue>
    </source>
</reference>
<dbReference type="PANTHER" id="PTHR35099">
    <property type="entry name" value="OS02G0182700 PROTEIN"/>
    <property type="match status" value="1"/>
</dbReference>
<organism evidence="2 3">
    <name type="scientific">Deinandra increscens subsp. villosa</name>
    <dbReference type="NCBI Taxonomy" id="3103831"/>
    <lineage>
        <taxon>Eukaryota</taxon>
        <taxon>Viridiplantae</taxon>
        <taxon>Streptophyta</taxon>
        <taxon>Embryophyta</taxon>
        <taxon>Tracheophyta</taxon>
        <taxon>Spermatophyta</taxon>
        <taxon>Magnoliopsida</taxon>
        <taxon>eudicotyledons</taxon>
        <taxon>Gunneridae</taxon>
        <taxon>Pentapetalae</taxon>
        <taxon>asterids</taxon>
        <taxon>campanulids</taxon>
        <taxon>Asterales</taxon>
        <taxon>Asteraceae</taxon>
        <taxon>Asteroideae</taxon>
        <taxon>Heliantheae alliance</taxon>
        <taxon>Madieae</taxon>
        <taxon>Madiinae</taxon>
        <taxon>Deinandra</taxon>
    </lineage>
</organism>
<comment type="caution">
    <text evidence="2">The sequence shown here is derived from an EMBL/GenBank/DDBJ whole genome shotgun (WGS) entry which is preliminary data.</text>
</comment>